<feature type="binding site" evidence="14">
    <location>
        <position position="311"/>
    </location>
    <ligand>
        <name>S-adenosyl-L-methionine</name>
        <dbReference type="ChEBI" id="CHEBI:59789"/>
    </ligand>
</feature>
<dbReference type="InterPro" id="IPR004573">
    <property type="entry name" value="rRNA_ssu_MeTfrase_B"/>
</dbReference>
<comment type="function">
    <text evidence="1">Specifically methylates the cytosine at position 967 (m5C967) of 16S rRNA.</text>
</comment>
<sequence>MNKTVREQIVDLLIEIEKEASYAQLVLKRALQDIDAKDKGFVTEVVYGTLKYQIKLDYILNQFSKTPVHRMKPLIRNVMRMSLYQMLYLDKVPTSAIINEAVKIVKKRKFQNLSGFVNGLLRNIDRQREQIIYPDETKNLVLAMSIHYAIPEWMIEEWLKVYKEEEVKSICEALNERAEVCARYNTLKTNKLEFEETLKVEGIQLKEGAFLEEAFYLKGVDNLQNSPSFKKGEWTVQDESAMLVAHVMAPQKGDCILDMCSAPGGKSIHMAELMENAGRIVSCDIHPHKLELIKKNAERMGITIIEPTLQDGTLKNECYVEAFDKVLLDAPCSGLGIMKRKPDIRTHKSKEGLLEIVALQKKLALAAISYLKPGGRLVYSTCTISHEENEGMVSYIKALGLELENIVDTIPSPLKRAIKEKGMIQILPHMAGTDGFFIASFKKGV</sequence>
<evidence type="ECO:0000256" key="6">
    <source>
        <dbReference type="ARBA" id="ARBA00022552"/>
    </source>
</evidence>
<keyword evidence="8 14" id="KW-0808">Transferase</keyword>
<dbReference type="PANTHER" id="PTHR22807">
    <property type="entry name" value="NOP2 YEAST -RELATED NOL1/NOP2/FMU SUN DOMAIN-CONTAINING"/>
    <property type="match status" value="1"/>
</dbReference>
<dbReference type="InterPro" id="IPR023267">
    <property type="entry name" value="RCMT"/>
</dbReference>
<comment type="subcellular location">
    <subcellularLocation>
        <location evidence="2">Cytoplasm</location>
    </subcellularLocation>
</comment>
<dbReference type="eggNOG" id="COG0781">
    <property type="taxonomic scope" value="Bacteria"/>
</dbReference>
<proteinExistence type="inferred from homology"/>
<gene>
    <name evidence="16" type="ordered locus">Clole_1776</name>
</gene>
<dbReference type="GO" id="GO:0006355">
    <property type="term" value="P:regulation of DNA-templated transcription"/>
    <property type="evidence" value="ECO:0007669"/>
    <property type="project" value="InterPro"/>
</dbReference>
<dbReference type="InterPro" id="IPR001678">
    <property type="entry name" value="MeTrfase_RsmB-F_NOP2_dom"/>
</dbReference>
<evidence type="ECO:0000256" key="7">
    <source>
        <dbReference type="ARBA" id="ARBA00022603"/>
    </source>
</evidence>
<evidence type="ECO:0000256" key="9">
    <source>
        <dbReference type="ARBA" id="ARBA00022691"/>
    </source>
</evidence>
<dbReference type="Pfam" id="PF01189">
    <property type="entry name" value="Methyltr_RsmB-F"/>
    <property type="match status" value="1"/>
</dbReference>
<keyword evidence="9 14" id="KW-0949">S-adenosyl-L-methionine</keyword>
<dbReference type="AlphaFoldDB" id="F2JMI1"/>
<feature type="binding site" evidence="14">
    <location>
        <position position="329"/>
    </location>
    <ligand>
        <name>S-adenosyl-L-methionine</name>
        <dbReference type="ChEBI" id="CHEBI:59789"/>
    </ligand>
</feature>
<name>F2JMI1_CELLD</name>
<feature type="active site" description="Nucleophile" evidence="14">
    <location>
        <position position="382"/>
    </location>
</feature>
<dbReference type="CDD" id="cd02440">
    <property type="entry name" value="AdoMet_MTases"/>
    <property type="match status" value="1"/>
</dbReference>
<dbReference type="Gene3D" id="3.30.70.1170">
    <property type="entry name" value="Sun protein, domain 3"/>
    <property type="match status" value="1"/>
</dbReference>
<organism evidence="16 17">
    <name type="scientific">Cellulosilyticum lentocellum (strain ATCC 49066 / DSM 5427 / NCIMB 11756 / RHM5)</name>
    <name type="common">Clostridium lentocellum</name>
    <dbReference type="NCBI Taxonomy" id="642492"/>
    <lineage>
        <taxon>Bacteria</taxon>
        <taxon>Bacillati</taxon>
        <taxon>Bacillota</taxon>
        <taxon>Clostridia</taxon>
        <taxon>Lachnospirales</taxon>
        <taxon>Cellulosilyticaceae</taxon>
        <taxon>Cellulosilyticum</taxon>
    </lineage>
</organism>
<evidence type="ECO:0000259" key="15">
    <source>
        <dbReference type="PROSITE" id="PS51686"/>
    </source>
</evidence>
<feature type="binding site" evidence="14">
    <location>
        <begin position="260"/>
        <end position="266"/>
    </location>
    <ligand>
        <name>S-adenosyl-L-methionine</name>
        <dbReference type="ChEBI" id="CHEBI:59789"/>
    </ligand>
</feature>
<dbReference type="SUPFAM" id="SSF53335">
    <property type="entry name" value="S-adenosyl-L-methionine-dependent methyltransferases"/>
    <property type="match status" value="1"/>
</dbReference>
<dbReference type="PROSITE" id="PS51686">
    <property type="entry name" value="SAM_MT_RSMB_NOP"/>
    <property type="match status" value="1"/>
</dbReference>
<dbReference type="Pfam" id="PF22458">
    <property type="entry name" value="RsmF-B_ferredox"/>
    <property type="match status" value="1"/>
</dbReference>
<dbReference type="HOGENOM" id="CLU_005316_0_1_9"/>
<dbReference type="SUPFAM" id="SSF48013">
    <property type="entry name" value="NusB-like"/>
    <property type="match status" value="1"/>
</dbReference>
<dbReference type="NCBIfam" id="NF011494">
    <property type="entry name" value="PRK14902.1"/>
    <property type="match status" value="1"/>
</dbReference>
<dbReference type="InterPro" id="IPR035926">
    <property type="entry name" value="NusB-like_sf"/>
</dbReference>
<feature type="binding site" evidence="14">
    <location>
        <position position="284"/>
    </location>
    <ligand>
        <name>S-adenosyl-L-methionine</name>
        <dbReference type="ChEBI" id="CHEBI:59789"/>
    </ligand>
</feature>
<reference evidence="16 17" key="1">
    <citation type="journal article" date="2011" name="J. Bacteriol.">
        <title>Complete genome sequence of the cellulose-degrading bacterium Cellulosilyticum lentocellum.</title>
        <authorList>
            <consortium name="US DOE Joint Genome Institute"/>
            <person name="Miller D.A."/>
            <person name="Suen G."/>
            <person name="Bruce D."/>
            <person name="Copeland A."/>
            <person name="Cheng J.F."/>
            <person name="Detter C."/>
            <person name="Goodwin L.A."/>
            <person name="Han C.S."/>
            <person name="Hauser L.J."/>
            <person name="Land M.L."/>
            <person name="Lapidus A."/>
            <person name="Lucas S."/>
            <person name="Meincke L."/>
            <person name="Pitluck S."/>
            <person name="Tapia R."/>
            <person name="Teshima H."/>
            <person name="Woyke T."/>
            <person name="Fox B.G."/>
            <person name="Angert E.R."/>
            <person name="Currie C.R."/>
        </authorList>
    </citation>
    <scope>NUCLEOTIDE SEQUENCE [LARGE SCALE GENOMIC DNA]</scope>
    <source>
        <strain evidence="17">ATCC 49066 / DSM 5427 / NCIMB 11756 / RHM5</strain>
    </source>
</reference>
<keyword evidence="5" id="KW-0963">Cytoplasm</keyword>
<keyword evidence="6" id="KW-0698">rRNA processing</keyword>
<comment type="similarity">
    <text evidence="3 14">Belongs to the class I-like SAM-binding methyltransferase superfamily. RsmB/NOP family.</text>
</comment>
<evidence type="ECO:0000256" key="1">
    <source>
        <dbReference type="ARBA" id="ARBA00002724"/>
    </source>
</evidence>
<keyword evidence="7 14" id="KW-0489">Methyltransferase</keyword>
<dbReference type="Gene3D" id="3.40.50.150">
    <property type="entry name" value="Vaccinia Virus protein VP39"/>
    <property type="match status" value="1"/>
</dbReference>
<dbReference type="FunFam" id="3.40.50.150:FF:000022">
    <property type="entry name" value="Ribosomal RNA small subunit methyltransferase B"/>
    <property type="match status" value="1"/>
</dbReference>
<dbReference type="NCBIfam" id="TIGR00563">
    <property type="entry name" value="rsmB"/>
    <property type="match status" value="1"/>
</dbReference>
<dbReference type="EMBL" id="CP002582">
    <property type="protein sequence ID" value="ADZ83499.1"/>
    <property type="molecule type" value="Genomic_DNA"/>
</dbReference>
<evidence type="ECO:0000313" key="17">
    <source>
        <dbReference type="Proteomes" id="UP000008467"/>
    </source>
</evidence>
<evidence type="ECO:0000256" key="8">
    <source>
        <dbReference type="ARBA" id="ARBA00022679"/>
    </source>
</evidence>
<dbReference type="InterPro" id="IPR049560">
    <property type="entry name" value="MeTrfase_RsmB-F_NOP2_cat"/>
</dbReference>
<dbReference type="Proteomes" id="UP000008467">
    <property type="component" value="Chromosome"/>
</dbReference>
<dbReference type="PROSITE" id="PS01153">
    <property type="entry name" value="NOL1_NOP2_SUN"/>
    <property type="match status" value="1"/>
</dbReference>
<dbReference type="EC" id="2.1.1.176" evidence="4"/>
<dbReference type="GO" id="GO:0003723">
    <property type="term" value="F:RNA binding"/>
    <property type="evidence" value="ECO:0007669"/>
    <property type="project" value="UniProtKB-UniRule"/>
</dbReference>
<dbReference type="PRINTS" id="PR02008">
    <property type="entry name" value="RCMTFAMILY"/>
</dbReference>
<evidence type="ECO:0000256" key="4">
    <source>
        <dbReference type="ARBA" id="ARBA00012140"/>
    </source>
</evidence>
<dbReference type="InterPro" id="IPR006027">
    <property type="entry name" value="NusB_RsmB_TIM44"/>
</dbReference>
<dbReference type="Gene3D" id="1.10.940.10">
    <property type="entry name" value="NusB-like"/>
    <property type="match status" value="1"/>
</dbReference>
<dbReference type="GO" id="GO:0005737">
    <property type="term" value="C:cytoplasm"/>
    <property type="evidence" value="ECO:0007669"/>
    <property type="project" value="UniProtKB-SubCell"/>
</dbReference>
<evidence type="ECO:0000256" key="10">
    <source>
        <dbReference type="ARBA" id="ARBA00022884"/>
    </source>
</evidence>
<keyword evidence="10 14" id="KW-0694">RNA-binding</keyword>
<evidence type="ECO:0000313" key="16">
    <source>
        <dbReference type="EMBL" id="ADZ83499.1"/>
    </source>
</evidence>
<dbReference type="Pfam" id="PF01029">
    <property type="entry name" value="NusB"/>
    <property type="match status" value="1"/>
</dbReference>
<dbReference type="InterPro" id="IPR018314">
    <property type="entry name" value="RsmB/NOL1/NOP2-like_CS"/>
</dbReference>
<evidence type="ECO:0000256" key="3">
    <source>
        <dbReference type="ARBA" id="ARBA00007494"/>
    </source>
</evidence>
<evidence type="ECO:0000256" key="11">
    <source>
        <dbReference type="ARBA" id="ARBA00030399"/>
    </source>
</evidence>
<comment type="catalytic activity">
    <reaction evidence="13">
        <text>cytidine(967) in 16S rRNA + S-adenosyl-L-methionine = 5-methylcytidine(967) in 16S rRNA + S-adenosyl-L-homocysteine + H(+)</text>
        <dbReference type="Rhea" id="RHEA:42748"/>
        <dbReference type="Rhea" id="RHEA-COMP:10219"/>
        <dbReference type="Rhea" id="RHEA-COMP:10220"/>
        <dbReference type="ChEBI" id="CHEBI:15378"/>
        <dbReference type="ChEBI" id="CHEBI:57856"/>
        <dbReference type="ChEBI" id="CHEBI:59789"/>
        <dbReference type="ChEBI" id="CHEBI:74483"/>
        <dbReference type="ChEBI" id="CHEBI:82748"/>
        <dbReference type="EC" id="2.1.1.176"/>
    </reaction>
</comment>
<dbReference type="GO" id="GO:0008649">
    <property type="term" value="F:rRNA methyltransferase activity"/>
    <property type="evidence" value="ECO:0007669"/>
    <property type="project" value="InterPro"/>
</dbReference>
<evidence type="ECO:0000256" key="14">
    <source>
        <dbReference type="PROSITE-ProRule" id="PRU01023"/>
    </source>
</evidence>
<feature type="domain" description="SAM-dependent MTase RsmB/NOP-type" evidence="15">
    <location>
        <begin position="170"/>
        <end position="444"/>
    </location>
</feature>
<evidence type="ECO:0000256" key="13">
    <source>
        <dbReference type="ARBA" id="ARBA00047283"/>
    </source>
</evidence>
<accession>F2JMI1</accession>
<dbReference type="RefSeq" id="WP_013656796.1">
    <property type="nucleotide sequence ID" value="NC_015275.1"/>
</dbReference>
<dbReference type="KEGG" id="cle:Clole_1776"/>
<evidence type="ECO:0000256" key="2">
    <source>
        <dbReference type="ARBA" id="ARBA00004496"/>
    </source>
</evidence>
<dbReference type="eggNOG" id="COG0144">
    <property type="taxonomic scope" value="Bacteria"/>
</dbReference>
<keyword evidence="17" id="KW-1185">Reference proteome</keyword>
<evidence type="ECO:0000256" key="5">
    <source>
        <dbReference type="ARBA" id="ARBA00022490"/>
    </source>
</evidence>
<protein>
    <recommendedName>
        <fullName evidence="4">16S rRNA (cytosine(967)-C(5))-methyltransferase</fullName>
        <ecNumber evidence="4">2.1.1.176</ecNumber>
    </recommendedName>
    <alternativeName>
        <fullName evidence="11">16S rRNA m5C967 methyltransferase</fullName>
    </alternativeName>
    <alternativeName>
        <fullName evidence="12">rRNA (cytosine-C(5)-)-methyltransferase RsmB</fullName>
    </alternativeName>
</protein>
<dbReference type="STRING" id="642492.Clole_1776"/>
<dbReference type="InterPro" id="IPR054728">
    <property type="entry name" value="RsmB-like_ferredoxin"/>
</dbReference>
<dbReference type="InterPro" id="IPR029063">
    <property type="entry name" value="SAM-dependent_MTases_sf"/>
</dbReference>
<dbReference type="PANTHER" id="PTHR22807:SF53">
    <property type="entry name" value="RIBOSOMAL RNA SMALL SUBUNIT METHYLTRANSFERASE B-RELATED"/>
    <property type="match status" value="1"/>
</dbReference>
<evidence type="ECO:0000256" key="12">
    <source>
        <dbReference type="ARBA" id="ARBA00031088"/>
    </source>
</evidence>